<dbReference type="Pfam" id="PF04760">
    <property type="entry name" value="IF2_N"/>
    <property type="match status" value="1"/>
</dbReference>
<dbReference type="InterPro" id="IPR005225">
    <property type="entry name" value="Small_GTP-bd"/>
</dbReference>
<dbReference type="NCBIfam" id="TIGR00231">
    <property type="entry name" value="small_GTP"/>
    <property type="match status" value="1"/>
</dbReference>
<dbReference type="CDD" id="cd01887">
    <property type="entry name" value="IF2_eIF5B"/>
    <property type="match status" value="1"/>
</dbReference>
<dbReference type="FunFam" id="3.40.50.10050:FF:000001">
    <property type="entry name" value="Translation initiation factor IF-2"/>
    <property type="match status" value="1"/>
</dbReference>
<dbReference type="NCBIfam" id="TIGR00487">
    <property type="entry name" value="IF-2"/>
    <property type="match status" value="1"/>
</dbReference>
<name>A0A835ZAQ9_9STRA</name>
<dbReference type="SUPFAM" id="SSF52156">
    <property type="entry name" value="Initiation factor IF2/eIF5b, domain 3"/>
    <property type="match status" value="1"/>
</dbReference>
<dbReference type="Gene3D" id="3.40.50.10050">
    <property type="entry name" value="Translation initiation factor IF- 2, domain 3"/>
    <property type="match status" value="1"/>
</dbReference>
<evidence type="ECO:0000256" key="2">
    <source>
        <dbReference type="ARBA" id="ARBA00007733"/>
    </source>
</evidence>
<protein>
    <recommendedName>
        <fullName evidence="8">Translation initiation factor IF-2, chloroplastic</fullName>
    </recommendedName>
</protein>
<dbReference type="FunFam" id="3.40.50.300:FF:000019">
    <property type="entry name" value="Translation initiation factor IF-2"/>
    <property type="match status" value="1"/>
</dbReference>
<evidence type="ECO:0000256" key="4">
    <source>
        <dbReference type="ARBA" id="ARBA00022741"/>
    </source>
</evidence>
<evidence type="ECO:0000313" key="10">
    <source>
        <dbReference type="EMBL" id="KAG5190922.1"/>
    </source>
</evidence>
<comment type="function">
    <text evidence="7">One of the essential components for the initiation of protein synthesis. Protects formylmethionyl-tRNA from spontaneous hydrolysis and promotes its binding to the 30S ribosomal subunits. Also involved in the hydrolysis of GTP during the formation of the 70S ribosomal complex.</text>
</comment>
<dbReference type="InterPro" id="IPR009000">
    <property type="entry name" value="Transl_B-barrel_sf"/>
</dbReference>
<dbReference type="HAMAP" id="MF_00100_B">
    <property type="entry name" value="IF_2_B"/>
    <property type="match status" value="1"/>
</dbReference>
<dbReference type="Pfam" id="PF00009">
    <property type="entry name" value="GTP_EFTU"/>
    <property type="match status" value="1"/>
</dbReference>
<dbReference type="Pfam" id="PF22042">
    <property type="entry name" value="EF-G_D2"/>
    <property type="match status" value="1"/>
</dbReference>
<dbReference type="InterPro" id="IPR027417">
    <property type="entry name" value="P-loop_NTPase"/>
</dbReference>
<dbReference type="PANTHER" id="PTHR43381:SF5">
    <property type="entry name" value="TR-TYPE G DOMAIN-CONTAINING PROTEIN"/>
    <property type="match status" value="1"/>
</dbReference>
<dbReference type="InterPro" id="IPR053905">
    <property type="entry name" value="EF-G-like_DII"/>
</dbReference>
<dbReference type="InterPro" id="IPR000795">
    <property type="entry name" value="T_Tr_GTP-bd_dom"/>
</dbReference>
<dbReference type="FunFam" id="2.40.30.10:FF:000008">
    <property type="entry name" value="Translation initiation factor IF-2"/>
    <property type="match status" value="1"/>
</dbReference>
<keyword evidence="11" id="KW-1185">Reference proteome</keyword>
<evidence type="ECO:0000256" key="3">
    <source>
        <dbReference type="ARBA" id="ARBA00022540"/>
    </source>
</evidence>
<dbReference type="SUPFAM" id="SSF50447">
    <property type="entry name" value="Translation proteins"/>
    <property type="match status" value="2"/>
</dbReference>
<evidence type="ECO:0000256" key="6">
    <source>
        <dbReference type="ARBA" id="ARBA00023134"/>
    </source>
</evidence>
<dbReference type="Proteomes" id="UP000664859">
    <property type="component" value="Unassembled WGS sequence"/>
</dbReference>
<dbReference type="InterPro" id="IPR023115">
    <property type="entry name" value="TIF_IF2_dom3"/>
</dbReference>
<dbReference type="GO" id="GO:0003924">
    <property type="term" value="F:GTPase activity"/>
    <property type="evidence" value="ECO:0007669"/>
    <property type="project" value="InterPro"/>
</dbReference>
<proteinExistence type="inferred from homology"/>
<evidence type="ECO:0000256" key="8">
    <source>
        <dbReference type="ARBA" id="ARBA00044105"/>
    </source>
</evidence>
<dbReference type="EMBL" id="JAFCMP010000025">
    <property type="protein sequence ID" value="KAG5190922.1"/>
    <property type="molecule type" value="Genomic_DNA"/>
</dbReference>
<dbReference type="GO" id="GO:0009507">
    <property type="term" value="C:chloroplast"/>
    <property type="evidence" value="ECO:0007669"/>
    <property type="project" value="UniProtKB-SubCell"/>
</dbReference>
<evidence type="ECO:0000259" key="9">
    <source>
        <dbReference type="PROSITE" id="PS51722"/>
    </source>
</evidence>
<evidence type="ECO:0000256" key="1">
    <source>
        <dbReference type="ARBA" id="ARBA00004229"/>
    </source>
</evidence>
<dbReference type="OrthoDB" id="361630at2759"/>
<keyword evidence="5" id="KW-0648">Protein biosynthesis</keyword>
<dbReference type="Pfam" id="PF11987">
    <property type="entry name" value="IF-2"/>
    <property type="match status" value="1"/>
</dbReference>
<dbReference type="InterPro" id="IPR015760">
    <property type="entry name" value="TIF_IF2"/>
</dbReference>
<dbReference type="InterPro" id="IPR006847">
    <property type="entry name" value="IF2_N"/>
</dbReference>
<dbReference type="GO" id="GO:0003743">
    <property type="term" value="F:translation initiation factor activity"/>
    <property type="evidence" value="ECO:0007669"/>
    <property type="project" value="UniProtKB-KW"/>
</dbReference>
<dbReference type="InterPro" id="IPR036925">
    <property type="entry name" value="TIF_IF2_dom3_sf"/>
</dbReference>
<keyword evidence="6" id="KW-0342">GTP-binding</keyword>
<dbReference type="PROSITE" id="PS51722">
    <property type="entry name" value="G_TR_2"/>
    <property type="match status" value="1"/>
</dbReference>
<dbReference type="GO" id="GO:0005525">
    <property type="term" value="F:GTP binding"/>
    <property type="evidence" value="ECO:0007669"/>
    <property type="project" value="UniProtKB-KW"/>
</dbReference>
<organism evidence="10 11">
    <name type="scientific">Tribonema minus</name>
    <dbReference type="NCBI Taxonomy" id="303371"/>
    <lineage>
        <taxon>Eukaryota</taxon>
        <taxon>Sar</taxon>
        <taxon>Stramenopiles</taxon>
        <taxon>Ochrophyta</taxon>
        <taxon>PX clade</taxon>
        <taxon>Xanthophyceae</taxon>
        <taxon>Tribonematales</taxon>
        <taxon>Tribonemataceae</taxon>
        <taxon>Tribonema</taxon>
    </lineage>
</organism>
<keyword evidence="10" id="KW-0378">Hydrolase</keyword>
<feature type="domain" description="Tr-type G" evidence="9">
    <location>
        <begin position="75"/>
        <end position="245"/>
    </location>
</feature>
<dbReference type="InterPro" id="IPR044145">
    <property type="entry name" value="IF2_II"/>
</dbReference>
<dbReference type="PANTHER" id="PTHR43381">
    <property type="entry name" value="TRANSLATION INITIATION FACTOR IF-2-RELATED"/>
    <property type="match status" value="1"/>
</dbReference>
<gene>
    <name evidence="10" type="ORF">JKP88DRAFT_191864</name>
</gene>
<dbReference type="FunFam" id="2.40.30.10:FF:000054">
    <property type="entry name" value="Translation initiation factor IF-2"/>
    <property type="match status" value="1"/>
</dbReference>
<dbReference type="AlphaFoldDB" id="A0A835ZAQ9"/>
<comment type="caution">
    <text evidence="10">The sequence shown here is derived from an EMBL/GenBank/DDBJ whole genome shotgun (WGS) entry which is preliminary data.</text>
</comment>
<dbReference type="SUPFAM" id="SSF52540">
    <property type="entry name" value="P-loop containing nucleoside triphosphate hydrolases"/>
    <property type="match status" value="1"/>
</dbReference>
<comment type="similarity">
    <text evidence="2">Belongs to the TRAFAC class translation factor GTPase superfamily. Classic translation factor GTPase family. IF-2 subfamily.</text>
</comment>
<evidence type="ECO:0000313" key="11">
    <source>
        <dbReference type="Proteomes" id="UP000664859"/>
    </source>
</evidence>
<evidence type="ECO:0000256" key="5">
    <source>
        <dbReference type="ARBA" id="ARBA00022917"/>
    </source>
</evidence>
<evidence type="ECO:0000256" key="7">
    <source>
        <dbReference type="ARBA" id="ARBA00025162"/>
    </source>
</evidence>
<dbReference type="CDD" id="cd03702">
    <property type="entry name" value="IF2_mtIF2_II"/>
    <property type="match status" value="1"/>
</dbReference>
<accession>A0A835ZAQ9</accession>
<dbReference type="PROSITE" id="PS01176">
    <property type="entry name" value="IF2"/>
    <property type="match status" value="1"/>
</dbReference>
<keyword evidence="4" id="KW-0547">Nucleotide-binding</keyword>
<dbReference type="InterPro" id="IPR000178">
    <property type="entry name" value="TF_IF2_bacterial-like"/>
</dbReference>
<dbReference type="CDD" id="cd03692">
    <property type="entry name" value="mtIF2_IVc"/>
    <property type="match status" value="1"/>
</dbReference>
<comment type="subcellular location">
    <subcellularLocation>
        <location evidence="1">Plastid</location>
        <location evidence="1">Chloroplast</location>
    </subcellularLocation>
</comment>
<sequence length="580" mass="61366">MEAKPAEVVKYLMINMGVMATVTQSVDAETAVVVAEAFGKKVVRGALPDDDGVAAAGVANMGNAIDEDPEESLLPRPPVVTIMGHVDHGKTTLLDAIRSAKVASGEAGGITQSIGAYQVTTASGQEVTFIDTPGHAAFSEMRARGANATDVVVLVVAADDGVKEQTKECIATAKLASVPIVVAINKMDKPGADPARVLNELMNYQLLSTEFGGDVEVGKVSAKNKDGLDDLLDKILLQAEVLELKANPNRAAQGVVIEAGMKQGLGTVATTLIQRGTLKIGDIFVAGASWGKVRLLMNHTGARITEAGPSTPVQVVGFDGVPGAGDVFTVVDKEETARTITDSRRKLLRENQAAQMQGDLKGNVEAILSGMLEDGAKEKMELPIVLRADGPGSAEALASSLRELVSEDEYFKVTCKVLTAGVGEVTKSDIAIAGVSNAYVVCFNVAANHQAVEDARRGDIEIGYYNVVYDVLDQVQERLDRIRSPTPDGVYIGRAQVKVIFSIGKVGNIAGSEVLDGEVRRGSNVRIMRMGRVVHEGALKVLKNVKADVEAMVAGTECGIQVSDFEDFQEGDFIECYIDE</sequence>
<keyword evidence="3" id="KW-0396">Initiation factor</keyword>
<reference evidence="10" key="1">
    <citation type="submission" date="2021-02" db="EMBL/GenBank/DDBJ databases">
        <title>First Annotated Genome of the Yellow-green Alga Tribonema minus.</title>
        <authorList>
            <person name="Mahan K.M."/>
        </authorList>
    </citation>
    <scope>NUCLEOTIDE SEQUENCE</scope>
    <source>
        <strain evidence="10">UTEX B ZZ1240</strain>
    </source>
</reference>
<dbReference type="Gene3D" id="3.40.50.300">
    <property type="entry name" value="P-loop containing nucleotide triphosphate hydrolases"/>
    <property type="match status" value="1"/>
</dbReference>
<dbReference type="Gene3D" id="2.40.30.10">
    <property type="entry name" value="Translation factors"/>
    <property type="match status" value="2"/>
</dbReference>